<dbReference type="EMBL" id="VSRR010022840">
    <property type="protein sequence ID" value="MPC65033.1"/>
    <property type="molecule type" value="Genomic_DNA"/>
</dbReference>
<evidence type="ECO:0000313" key="2">
    <source>
        <dbReference type="Proteomes" id="UP000324222"/>
    </source>
</evidence>
<dbReference type="InterPro" id="IPR036691">
    <property type="entry name" value="Endo/exonu/phosph_ase_sf"/>
</dbReference>
<dbReference type="Proteomes" id="UP000324222">
    <property type="component" value="Unassembled WGS sequence"/>
</dbReference>
<dbReference type="Gene3D" id="3.60.10.10">
    <property type="entry name" value="Endonuclease/exonuclease/phosphatase"/>
    <property type="match status" value="1"/>
</dbReference>
<comment type="caution">
    <text evidence="1">The sequence shown here is derived from an EMBL/GenBank/DDBJ whole genome shotgun (WGS) entry which is preliminary data.</text>
</comment>
<protein>
    <submittedName>
        <fullName evidence="1">Uncharacterized protein</fullName>
    </submittedName>
</protein>
<gene>
    <name evidence="1" type="ORF">E2C01_059157</name>
</gene>
<proteinExistence type="predicted"/>
<keyword evidence="2" id="KW-1185">Reference proteome</keyword>
<organism evidence="1 2">
    <name type="scientific">Portunus trituberculatus</name>
    <name type="common">Swimming crab</name>
    <name type="synonym">Neptunus trituberculatus</name>
    <dbReference type="NCBI Taxonomy" id="210409"/>
    <lineage>
        <taxon>Eukaryota</taxon>
        <taxon>Metazoa</taxon>
        <taxon>Ecdysozoa</taxon>
        <taxon>Arthropoda</taxon>
        <taxon>Crustacea</taxon>
        <taxon>Multicrustacea</taxon>
        <taxon>Malacostraca</taxon>
        <taxon>Eumalacostraca</taxon>
        <taxon>Eucarida</taxon>
        <taxon>Decapoda</taxon>
        <taxon>Pleocyemata</taxon>
        <taxon>Brachyura</taxon>
        <taxon>Eubrachyura</taxon>
        <taxon>Portunoidea</taxon>
        <taxon>Portunidae</taxon>
        <taxon>Portuninae</taxon>
        <taxon>Portunus</taxon>
    </lineage>
</organism>
<accession>A0A5B7H4L9</accession>
<evidence type="ECO:0000313" key="1">
    <source>
        <dbReference type="EMBL" id="MPC65033.1"/>
    </source>
</evidence>
<sequence>MALTERRRNPDIVNLYMFQHYNTYIACRNRFGGDVAVFVSDDSHFTALHELRVIESHMDCISIECNNERKQLFLCIYWPPSGNIKDFHSRKMIFLLQQVIKKAIMIHMLLVTFI</sequence>
<name>A0A5B7H4L9_PORTR</name>
<dbReference type="AlphaFoldDB" id="A0A5B7H4L9"/>
<reference evidence="1 2" key="1">
    <citation type="submission" date="2019-05" db="EMBL/GenBank/DDBJ databases">
        <title>Another draft genome of Portunus trituberculatus and its Hox gene families provides insights of decapod evolution.</title>
        <authorList>
            <person name="Jeong J.-H."/>
            <person name="Song I."/>
            <person name="Kim S."/>
            <person name="Choi T."/>
            <person name="Kim D."/>
            <person name="Ryu S."/>
            <person name="Kim W."/>
        </authorList>
    </citation>
    <scope>NUCLEOTIDE SEQUENCE [LARGE SCALE GENOMIC DNA]</scope>
    <source>
        <tissue evidence="1">Muscle</tissue>
    </source>
</reference>